<dbReference type="EMBL" id="VYWO01000006">
    <property type="protein sequence ID" value="KAA9300206.1"/>
    <property type="molecule type" value="Genomic_DNA"/>
</dbReference>
<dbReference type="RefSeq" id="WP_070431667.1">
    <property type="nucleotide sequence ID" value="NZ_VYWO01000006.1"/>
</dbReference>
<accession>A0A5N1GIP1</accession>
<evidence type="ECO:0000313" key="2">
    <source>
        <dbReference type="EMBL" id="KAA9300206.1"/>
    </source>
</evidence>
<dbReference type="OrthoDB" id="2136545at2"/>
<proteinExistence type="predicted"/>
<reference evidence="2 3" key="1">
    <citation type="submission" date="2019-09" db="EMBL/GenBank/DDBJ databases">
        <title>Draft genome sequence assemblies of isolates from the urinary tract.</title>
        <authorList>
            <person name="Mores C.R."/>
            <person name="Putonti C."/>
            <person name="Wolfe A.J."/>
        </authorList>
    </citation>
    <scope>NUCLEOTIDE SEQUENCE [LARGE SCALE GENOMIC DNA]</scope>
    <source>
        <strain evidence="2 3">UMB623</strain>
    </source>
</reference>
<comment type="caution">
    <text evidence="2">The sequence shown here is derived from an EMBL/GenBank/DDBJ whole genome shotgun (WGS) entry which is preliminary data.</text>
</comment>
<name>A0A5N1GIP1_9LACT</name>
<evidence type="ECO:0000313" key="3">
    <source>
        <dbReference type="Proteomes" id="UP000327148"/>
    </source>
</evidence>
<organism evidence="2 3">
    <name type="scientific">Aerococcus sanguinicola</name>
    <dbReference type="NCBI Taxonomy" id="119206"/>
    <lineage>
        <taxon>Bacteria</taxon>
        <taxon>Bacillati</taxon>
        <taxon>Bacillota</taxon>
        <taxon>Bacilli</taxon>
        <taxon>Lactobacillales</taxon>
        <taxon>Aerococcaceae</taxon>
        <taxon>Aerococcus</taxon>
    </lineage>
</organism>
<protein>
    <submittedName>
        <fullName evidence="2">Uncharacterized protein</fullName>
    </submittedName>
</protein>
<evidence type="ECO:0000256" key="1">
    <source>
        <dbReference type="SAM" id="MobiDB-lite"/>
    </source>
</evidence>
<dbReference type="AlphaFoldDB" id="A0A5N1GIP1"/>
<dbReference type="Proteomes" id="UP000327148">
    <property type="component" value="Unassembled WGS sequence"/>
</dbReference>
<feature type="region of interest" description="Disordered" evidence="1">
    <location>
        <begin position="99"/>
        <end position="151"/>
    </location>
</feature>
<gene>
    <name evidence="2" type="ORF">F6I03_08595</name>
</gene>
<sequence length="269" mass="30255">MTQTNQKSQAAKIDKVKKRALEAMRQPFHQKSAEEIKVEMRRQAHYGLEVYVSQWGDTLSQLALASGRDVVDLVHDNNLSYQDRLDTASLVKGILDDLSDDKPSAKSQASEGDQVEANDQTKSDPKQETGLPSIRLSPEPAQGIAPGRNEDKTSMLTPLFDLINQERQRLGLHTLKETNDQGGFIRALNDQALLYSYQNADQDLLTEIKLQLADGEREDDQMAESAWSTLKDQPLLYQQVTQALYRSHYASLQANRDGYELVYGLKTSE</sequence>